<dbReference type="GO" id="GO:0000981">
    <property type="term" value="F:DNA-binding transcription factor activity, RNA polymerase II-specific"/>
    <property type="evidence" value="ECO:0007669"/>
    <property type="project" value="TreeGrafter"/>
</dbReference>
<keyword evidence="6" id="KW-0804">Transcription</keyword>
<feature type="compositionally biased region" description="Polar residues" evidence="8">
    <location>
        <begin position="484"/>
        <end position="507"/>
    </location>
</feature>
<dbReference type="SMART" id="SM00351">
    <property type="entry name" value="PAX"/>
    <property type="match status" value="1"/>
</dbReference>
<dbReference type="Gene3D" id="1.10.10.10">
    <property type="entry name" value="Winged helix-like DNA-binding domain superfamily/Winged helix DNA-binding domain"/>
    <property type="match status" value="2"/>
</dbReference>
<comment type="subcellular location">
    <subcellularLocation>
        <location evidence="1">Nucleus</location>
    </subcellularLocation>
</comment>
<dbReference type="OrthoDB" id="3225452at2759"/>
<gene>
    <name evidence="10" type="ORF">MCOR_6223</name>
</gene>
<accession>A0A6J8ACP9</accession>
<keyword evidence="2" id="KW-0217">Developmental protein</keyword>
<evidence type="ECO:0000313" key="11">
    <source>
        <dbReference type="Proteomes" id="UP000507470"/>
    </source>
</evidence>
<keyword evidence="3" id="KW-0563">Paired box</keyword>
<evidence type="ECO:0000313" key="10">
    <source>
        <dbReference type="EMBL" id="CAC5365615.1"/>
    </source>
</evidence>
<dbReference type="EMBL" id="CACVKT020001145">
    <property type="protein sequence ID" value="CAC5365615.1"/>
    <property type="molecule type" value="Genomic_DNA"/>
</dbReference>
<evidence type="ECO:0000256" key="8">
    <source>
        <dbReference type="SAM" id="MobiDB-lite"/>
    </source>
</evidence>
<name>A0A6J8ACP9_MYTCO</name>
<proteinExistence type="predicted"/>
<dbReference type="AlphaFoldDB" id="A0A6J8ACP9"/>
<dbReference type="PANTHER" id="PTHR45636">
    <property type="entry name" value="PAIRED BOX PROTEIN PAX-6-RELATED-RELATED"/>
    <property type="match status" value="1"/>
</dbReference>
<dbReference type="PRINTS" id="PR00027">
    <property type="entry name" value="PAIREDBOX"/>
</dbReference>
<keyword evidence="11" id="KW-1185">Reference proteome</keyword>
<sequence>MEVETNREPSPESVTEEEQQTVTVTTEIQNVNVNEQEILHPTEAEIIQVATTDILQQAATTILSQVNNNYITVPISISNNNNNEEHDKVKSVKEFGEDSVFGHGGVNQLGGVFVNGRPLPDVVRQRIVELAHQGVRPCDISRQLRVSHGCVSKILGRYYETGSIKPGVIGGSKPKVATPKVVDAITRYKHENPTMFAWEIRDRLLSEGVCTSENVPSVSSINRIVRNRAADSNRSIDQKSPPLPNEAHSPSMPHSNSPNGDAMQRAGTYSITGILGIPHQPPQNMSDPNAIKRKREEQQVNGQHEIKTEPPTDNNLDMWYATARPPLKIARPENGNLDAPQILMNAAGAQLFNTAVTIHPPSYNVNAQFITTTTAGGEMKLSEYSMPSPATANVTQSESQIQGQPANYVTSLGPTMSESSSLDMKPIVITVRSDSNVQAAQTTSIEYEANNNNNSNNTTPPPKPGTPSSNEGNNLTELKPVQPTPQSYTPLPSFTGQFSSQASSIGSNPPSYPGLPILGTVASQVVLQGHNQSAINVPSGNPEYYNTVAYSQYNPTPYTDPQWRAYPTGIINASYYYPPAGGVPARTENNNTAAASPSKS</sequence>
<evidence type="ECO:0000256" key="2">
    <source>
        <dbReference type="ARBA" id="ARBA00022473"/>
    </source>
</evidence>
<evidence type="ECO:0000256" key="7">
    <source>
        <dbReference type="ARBA" id="ARBA00023242"/>
    </source>
</evidence>
<keyword evidence="7" id="KW-0539">Nucleus</keyword>
<feature type="region of interest" description="Disordered" evidence="8">
    <location>
        <begin position="446"/>
        <end position="507"/>
    </location>
</feature>
<evidence type="ECO:0000256" key="1">
    <source>
        <dbReference type="ARBA" id="ARBA00004123"/>
    </source>
</evidence>
<dbReference type="GO" id="GO:0005634">
    <property type="term" value="C:nucleus"/>
    <property type="evidence" value="ECO:0007669"/>
    <property type="project" value="UniProtKB-SubCell"/>
</dbReference>
<evidence type="ECO:0000256" key="6">
    <source>
        <dbReference type="ARBA" id="ARBA00023163"/>
    </source>
</evidence>
<feature type="region of interest" description="Disordered" evidence="8">
    <location>
        <begin position="229"/>
        <end position="265"/>
    </location>
</feature>
<organism evidence="10 11">
    <name type="scientific">Mytilus coruscus</name>
    <name type="common">Sea mussel</name>
    <dbReference type="NCBI Taxonomy" id="42192"/>
    <lineage>
        <taxon>Eukaryota</taxon>
        <taxon>Metazoa</taxon>
        <taxon>Spiralia</taxon>
        <taxon>Lophotrochozoa</taxon>
        <taxon>Mollusca</taxon>
        <taxon>Bivalvia</taxon>
        <taxon>Autobranchia</taxon>
        <taxon>Pteriomorphia</taxon>
        <taxon>Mytilida</taxon>
        <taxon>Mytiloidea</taxon>
        <taxon>Mytilidae</taxon>
        <taxon>Mytilinae</taxon>
        <taxon>Mytilus</taxon>
    </lineage>
</organism>
<dbReference type="Proteomes" id="UP000507470">
    <property type="component" value="Unassembled WGS sequence"/>
</dbReference>
<dbReference type="InterPro" id="IPR009057">
    <property type="entry name" value="Homeodomain-like_sf"/>
</dbReference>
<keyword evidence="4" id="KW-0805">Transcription regulation</keyword>
<dbReference type="GO" id="GO:0000978">
    <property type="term" value="F:RNA polymerase II cis-regulatory region sequence-specific DNA binding"/>
    <property type="evidence" value="ECO:0007669"/>
    <property type="project" value="TreeGrafter"/>
</dbReference>
<evidence type="ECO:0000256" key="3">
    <source>
        <dbReference type="ARBA" id="ARBA00022724"/>
    </source>
</evidence>
<dbReference type="CDD" id="cd00131">
    <property type="entry name" value="PAX"/>
    <property type="match status" value="1"/>
</dbReference>
<feature type="compositionally biased region" description="Low complexity" evidence="8">
    <location>
        <begin position="248"/>
        <end position="259"/>
    </location>
</feature>
<dbReference type="PANTHER" id="PTHR45636:SF41">
    <property type="entry name" value="PAIRED BOX PROTEIN PAX-6-RELATED"/>
    <property type="match status" value="1"/>
</dbReference>
<dbReference type="InterPro" id="IPR001523">
    <property type="entry name" value="Paired_dom"/>
</dbReference>
<feature type="compositionally biased region" description="Basic and acidic residues" evidence="8">
    <location>
        <begin position="1"/>
        <end position="10"/>
    </location>
</feature>
<reference evidence="10 11" key="1">
    <citation type="submission" date="2020-06" db="EMBL/GenBank/DDBJ databases">
        <authorList>
            <person name="Li R."/>
            <person name="Bekaert M."/>
        </authorList>
    </citation>
    <scope>NUCLEOTIDE SEQUENCE [LARGE SCALE GENOMIC DNA]</scope>
    <source>
        <strain evidence="11">wild</strain>
    </source>
</reference>
<dbReference type="FunFam" id="1.10.10.10:FF:000013">
    <property type="entry name" value="Paired box 8 isoform 1"/>
    <property type="match status" value="1"/>
</dbReference>
<dbReference type="SUPFAM" id="SSF46689">
    <property type="entry name" value="Homeodomain-like"/>
    <property type="match status" value="1"/>
</dbReference>
<dbReference type="InterPro" id="IPR043565">
    <property type="entry name" value="PAX_fam"/>
</dbReference>
<evidence type="ECO:0000256" key="4">
    <source>
        <dbReference type="ARBA" id="ARBA00023015"/>
    </source>
</evidence>
<evidence type="ECO:0000256" key="5">
    <source>
        <dbReference type="ARBA" id="ARBA00023125"/>
    </source>
</evidence>
<dbReference type="FunFam" id="1.10.10.10:FF:000003">
    <property type="entry name" value="Paired box protein Pax-6"/>
    <property type="match status" value="1"/>
</dbReference>
<dbReference type="InterPro" id="IPR036388">
    <property type="entry name" value="WH-like_DNA-bd_sf"/>
</dbReference>
<evidence type="ECO:0000259" key="9">
    <source>
        <dbReference type="PROSITE" id="PS51057"/>
    </source>
</evidence>
<dbReference type="InterPro" id="IPR043182">
    <property type="entry name" value="PAIRED_DNA-bd_dom"/>
</dbReference>
<dbReference type="PROSITE" id="PS51057">
    <property type="entry name" value="PAIRED_2"/>
    <property type="match status" value="1"/>
</dbReference>
<dbReference type="Pfam" id="PF00292">
    <property type="entry name" value="PAX"/>
    <property type="match status" value="1"/>
</dbReference>
<feature type="region of interest" description="Disordered" evidence="8">
    <location>
        <begin position="1"/>
        <end position="22"/>
    </location>
</feature>
<protein>
    <submittedName>
        <fullName evidence="10">PAX2</fullName>
    </submittedName>
</protein>
<feature type="domain" description="Paired" evidence="9">
    <location>
        <begin position="102"/>
        <end position="228"/>
    </location>
</feature>
<keyword evidence="5" id="KW-0238">DNA-binding</keyword>
<dbReference type="PROSITE" id="PS00034">
    <property type="entry name" value="PAIRED_1"/>
    <property type="match status" value="1"/>
</dbReference>